<protein>
    <submittedName>
        <fullName evidence="1">Uncharacterized protein</fullName>
    </submittedName>
</protein>
<dbReference type="Proteomes" id="UP000243006">
    <property type="component" value="Unassembled WGS sequence"/>
</dbReference>
<accession>A0A1Y3ERH5</accession>
<dbReference type="EMBL" id="LVZM01008645">
    <property type="protein sequence ID" value="OUC45698.1"/>
    <property type="molecule type" value="Genomic_DNA"/>
</dbReference>
<evidence type="ECO:0000313" key="1">
    <source>
        <dbReference type="EMBL" id="OUC45698.1"/>
    </source>
</evidence>
<sequence length="94" mass="10881">MLFQPGWPDKVSSAGTHQFFTLLIGAVCRLDCVEESARDFSSAARHICVYVILLKNKNPKHQTTRRHLSIEQSRPSIDLYKFYEMLILNFIKLP</sequence>
<dbReference type="AlphaFoldDB" id="A0A1Y3ERH5"/>
<name>A0A1Y3ERH5_9BILA</name>
<comment type="caution">
    <text evidence="1">The sequence shown here is derived from an EMBL/GenBank/DDBJ whole genome shotgun (WGS) entry which is preliminary data.</text>
</comment>
<reference evidence="1 2" key="1">
    <citation type="submission" date="2015-04" db="EMBL/GenBank/DDBJ databases">
        <title>Draft genome of the roundworm Trichinella nativa.</title>
        <authorList>
            <person name="Mitreva M."/>
        </authorList>
    </citation>
    <scope>NUCLEOTIDE SEQUENCE [LARGE SCALE GENOMIC DNA]</scope>
    <source>
        <strain evidence="1 2">ISS45</strain>
    </source>
</reference>
<evidence type="ECO:0000313" key="2">
    <source>
        <dbReference type="Proteomes" id="UP000243006"/>
    </source>
</evidence>
<proteinExistence type="predicted"/>
<gene>
    <name evidence="1" type="ORF">D917_01783</name>
</gene>
<organism evidence="1 2">
    <name type="scientific">Trichinella nativa</name>
    <dbReference type="NCBI Taxonomy" id="6335"/>
    <lineage>
        <taxon>Eukaryota</taxon>
        <taxon>Metazoa</taxon>
        <taxon>Ecdysozoa</taxon>
        <taxon>Nematoda</taxon>
        <taxon>Enoplea</taxon>
        <taxon>Dorylaimia</taxon>
        <taxon>Trichinellida</taxon>
        <taxon>Trichinellidae</taxon>
        <taxon>Trichinella</taxon>
    </lineage>
</organism>